<dbReference type="PANTHER" id="PTHR46233:SF3">
    <property type="entry name" value="HYDROXYACYLGLUTATHIONE HYDROLASE GLOC"/>
    <property type="match status" value="1"/>
</dbReference>
<organism evidence="6 7">
    <name type="scientific">Hallella faecis</name>
    <dbReference type="NCBI Taxonomy" id="2841596"/>
    <lineage>
        <taxon>Bacteria</taxon>
        <taxon>Pseudomonadati</taxon>
        <taxon>Bacteroidota</taxon>
        <taxon>Bacteroidia</taxon>
        <taxon>Bacteroidales</taxon>
        <taxon>Prevotellaceae</taxon>
        <taxon>Hallella</taxon>
    </lineage>
</organism>
<evidence type="ECO:0000256" key="4">
    <source>
        <dbReference type="ARBA" id="ARBA00022833"/>
    </source>
</evidence>
<dbReference type="PANTHER" id="PTHR46233">
    <property type="entry name" value="HYDROXYACYLGLUTATHIONE HYDROLASE GLOC"/>
    <property type="match status" value="1"/>
</dbReference>
<dbReference type="SUPFAM" id="SSF56281">
    <property type="entry name" value="Metallo-hydrolase/oxidoreductase"/>
    <property type="match status" value="1"/>
</dbReference>
<evidence type="ECO:0000313" key="7">
    <source>
        <dbReference type="Proteomes" id="UP001487296"/>
    </source>
</evidence>
<accession>A0ABV1FMY6</accession>
<dbReference type="EMBL" id="JBBNFP010000003">
    <property type="protein sequence ID" value="MEQ2485766.1"/>
    <property type="molecule type" value="Genomic_DNA"/>
</dbReference>
<dbReference type="Pfam" id="PF00753">
    <property type="entry name" value="Lactamase_B"/>
    <property type="match status" value="1"/>
</dbReference>
<dbReference type="RefSeq" id="WP_215758759.1">
    <property type="nucleotide sequence ID" value="NZ_JAHKBE010000002.1"/>
</dbReference>
<dbReference type="InterPro" id="IPR001279">
    <property type="entry name" value="Metallo-B-lactamas"/>
</dbReference>
<dbReference type="CDD" id="cd06262">
    <property type="entry name" value="metallo-hydrolase-like_MBL-fold"/>
    <property type="match status" value="1"/>
</dbReference>
<evidence type="ECO:0000259" key="5">
    <source>
        <dbReference type="SMART" id="SM00849"/>
    </source>
</evidence>
<dbReference type="SMART" id="SM00849">
    <property type="entry name" value="Lactamase_B"/>
    <property type="match status" value="1"/>
</dbReference>
<keyword evidence="7" id="KW-1185">Reference proteome</keyword>
<evidence type="ECO:0000256" key="3">
    <source>
        <dbReference type="ARBA" id="ARBA00022801"/>
    </source>
</evidence>
<feature type="domain" description="Metallo-beta-lactamase" evidence="5">
    <location>
        <begin position="13"/>
        <end position="197"/>
    </location>
</feature>
<reference evidence="6 7" key="1">
    <citation type="submission" date="2024-04" db="EMBL/GenBank/DDBJ databases">
        <title>Human intestinal bacterial collection.</title>
        <authorList>
            <person name="Pauvert C."/>
            <person name="Hitch T.C.A."/>
            <person name="Clavel T."/>
        </authorList>
    </citation>
    <scope>NUCLEOTIDE SEQUENCE [LARGE SCALE GENOMIC DNA]</scope>
    <source>
        <strain evidence="6 7">CLA-AA-H145</strain>
    </source>
</reference>
<evidence type="ECO:0000256" key="1">
    <source>
        <dbReference type="ARBA" id="ARBA00001947"/>
    </source>
</evidence>
<evidence type="ECO:0000313" key="6">
    <source>
        <dbReference type="EMBL" id="MEQ2485766.1"/>
    </source>
</evidence>
<comment type="cofactor">
    <cofactor evidence="1">
        <name>Zn(2+)</name>
        <dbReference type="ChEBI" id="CHEBI:29105"/>
    </cofactor>
</comment>
<dbReference type="InterPro" id="IPR036866">
    <property type="entry name" value="RibonucZ/Hydroxyglut_hydro"/>
</dbReference>
<keyword evidence="3" id="KW-0378">Hydrolase</keyword>
<sequence length="215" mass="24375">MLQIKRFVCNVIQENCYVVSDETQEAVIIDCGAQFEAERQAIKNYIESNHLRPVHLLATHGHVDHNIGNKFVFDTWGLKVELHKDDEPLISTLSEQAEQFMRQELAKDEQPPVGRYLEENDTITFGTHTLQVIETPGHSQGSVFFWCKDEKVAFSGDTLFRNSVGRADLPGGSMFLLIQSLRMVCQLDDDTRILPGHGEETTVGRELASNPYLDR</sequence>
<dbReference type="InterPro" id="IPR051453">
    <property type="entry name" value="MBL_Glyoxalase_II"/>
</dbReference>
<dbReference type="Proteomes" id="UP001487296">
    <property type="component" value="Unassembled WGS sequence"/>
</dbReference>
<name>A0ABV1FMY6_9BACT</name>
<gene>
    <name evidence="6" type="ORF">AAAT34_01700</name>
</gene>
<comment type="caution">
    <text evidence="6">The sequence shown here is derived from an EMBL/GenBank/DDBJ whole genome shotgun (WGS) entry which is preliminary data.</text>
</comment>
<keyword evidence="4" id="KW-0862">Zinc</keyword>
<keyword evidence="2" id="KW-0479">Metal-binding</keyword>
<evidence type="ECO:0000256" key="2">
    <source>
        <dbReference type="ARBA" id="ARBA00022723"/>
    </source>
</evidence>
<proteinExistence type="predicted"/>
<protein>
    <submittedName>
        <fullName evidence="6">MBL fold metallo-hydrolase</fullName>
    </submittedName>
</protein>
<dbReference type="Gene3D" id="3.60.15.10">
    <property type="entry name" value="Ribonuclease Z/Hydroxyacylglutathione hydrolase-like"/>
    <property type="match status" value="1"/>
</dbReference>